<name>A0ABY6P441_9NOCA</name>
<feature type="compositionally biased region" description="Pro residues" evidence="1">
    <location>
        <begin position="52"/>
        <end position="62"/>
    </location>
</feature>
<keyword evidence="3" id="KW-1185">Reference proteome</keyword>
<dbReference type="Gene3D" id="3.30.10.20">
    <property type="match status" value="1"/>
</dbReference>
<protein>
    <recommendedName>
        <fullName evidence="4">PASTA domain-containing protein</fullName>
    </recommendedName>
</protein>
<evidence type="ECO:0008006" key="4">
    <source>
        <dbReference type="Google" id="ProtNLM"/>
    </source>
</evidence>
<accession>A0ABY6P441</accession>
<dbReference type="EMBL" id="CP110615">
    <property type="protein sequence ID" value="UZJ26269.1"/>
    <property type="molecule type" value="Genomic_DNA"/>
</dbReference>
<feature type="compositionally biased region" description="Low complexity" evidence="1">
    <location>
        <begin position="18"/>
        <end position="51"/>
    </location>
</feature>
<dbReference type="Proteomes" id="UP001164965">
    <property type="component" value="Chromosome"/>
</dbReference>
<organism evidence="2 3">
    <name type="scientific">Rhodococcus antarcticus</name>
    <dbReference type="NCBI Taxonomy" id="2987751"/>
    <lineage>
        <taxon>Bacteria</taxon>
        <taxon>Bacillati</taxon>
        <taxon>Actinomycetota</taxon>
        <taxon>Actinomycetes</taxon>
        <taxon>Mycobacteriales</taxon>
        <taxon>Nocardiaceae</taxon>
        <taxon>Rhodococcus</taxon>
    </lineage>
</organism>
<evidence type="ECO:0000313" key="2">
    <source>
        <dbReference type="EMBL" id="UZJ26269.1"/>
    </source>
</evidence>
<evidence type="ECO:0000313" key="3">
    <source>
        <dbReference type="Proteomes" id="UP001164965"/>
    </source>
</evidence>
<reference evidence="2" key="1">
    <citation type="submission" date="2022-10" db="EMBL/GenBank/DDBJ databases">
        <title>Rhodococcus sp.75.</title>
        <authorList>
            <person name="Sun M."/>
        </authorList>
    </citation>
    <scope>NUCLEOTIDE SEQUENCE</scope>
    <source>
        <strain evidence="2">75</strain>
    </source>
</reference>
<feature type="region of interest" description="Disordered" evidence="1">
    <location>
        <begin position="16"/>
        <end position="64"/>
    </location>
</feature>
<dbReference type="RefSeq" id="WP_265384373.1">
    <property type="nucleotide sequence ID" value="NZ_CP110615.1"/>
</dbReference>
<evidence type="ECO:0000256" key="1">
    <source>
        <dbReference type="SAM" id="MobiDB-lite"/>
    </source>
</evidence>
<gene>
    <name evidence="2" type="ORF">RHODO2019_07655</name>
</gene>
<proteinExistence type="predicted"/>
<sequence length="146" mass="14983">MILLLIVIGAVNSKKDPATVASPRTTTTVETTAPAAPTASRTTTAQASPTTTPTPTPVPAAPAPTAAAPVLVPMPSVVCMNLQDAQNKIQAAGVFFSRSNDATGRNRLQILDRDWIVVSQMPAPGVPIGEGDAVLSVVKSTEPNNC</sequence>